<keyword evidence="2" id="KW-1185">Reference proteome</keyword>
<organism evidence="1 2">
    <name type="scientific">Cerasibacillus terrae</name>
    <dbReference type="NCBI Taxonomy" id="2498845"/>
    <lineage>
        <taxon>Bacteria</taxon>
        <taxon>Bacillati</taxon>
        <taxon>Bacillota</taxon>
        <taxon>Bacilli</taxon>
        <taxon>Bacillales</taxon>
        <taxon>Bacillaceae</taxon>
        <taxon>Cerasibacillus</taxon>
    </lineage>
</organism>
<dbReference type="AlphaFoldDB" id="A0A5C8NZ90"/>
<evidence type="ECO:0000313" key="2">
    <source>
        <dbReference type="Proteomes" id="UP000321574"/>
    </source>
</evidence>
<protein>
    <submittedName>
        <fullName evidence="1">DUF488 domain-containing protein</fullName>
    </submittedName>
</protein>
<dbReference type="EMBL" id="VDUW01000002">
    <property type="protein sequence ID" value="TXL66584.1"/>
    <property type="molecule type" value="Genomic_DNA"/>
</dbReference>
<proteinExistence type="predicted"/>
<dbReference type="PANTHER" id="PTHR36849:SF1">
    <property type="entry name" value="CYTOPLASMIC PROTEIN"/>
    <property type="match status" value="1"/>
</dbReference>
<evidence type="ECO:0000313" key="1">
    <source>
        <dbReference type="EMBL" id="TXL66584.1"/>
    </source>
</evidence>
<name>A0A5C8NZ90_9BACI</name>
<dbReference type="Proteomes" id="UP000321574">
    <property type="component" value="Unassembled WGS sequence"/>
</dbReference>
<dbReference type="InterPro" id="IPR052552">
    <property type="entry name" value="YeaO-like"/>
</dbReference>
<dbReference type="OrthoDB" id="9790745at2"/>
<dbReference type="PANTHER" id="PTHR36849">
    <property type="entry name" value="CYTOPLASMIC PROTEIN-RELATED"/>
    <property type="match status" value="1"/>
</dbReference>
<sequence>MMSIQLKRIYEKPSDVDGLRILVDRLWPRGISKKAAMLDYWLKEIGPTTELRKGFNHDPKKFPAFKEAYIDELKSNPKQRKALQELKEICNNKDNQITLLYGAKDTIHNQAVILKELLDEAE</sequence>
<accession>A0A5C8NZ90</accession>
<reference evidence="1 2" key="1">
    <citation type="submission" date="2019-06" db="EMBL/GenBank/DDBJ databases">
        <title>Cerasibacillus sp. nov., isolated from maize field.</title>
        <authorList>
            <person name="Lin S.-Y."/>
            <person name="Tsai C.-F."/>
            <person name="Young C.-C."/>
        </authorList>
    </citation>
    <scope>NUCLEOTIDE SEQUENCE [LARGE SCALE GENOMIC DNA]</scope>
    <source>
        <strain evidence="1 2">CC-CFT480</strain>
    </source>
</reference>
<dbReference type="Pfam" id="PF22752">
    <property type="entry name" value="DUF488-N3i"/>
    <property type="match status" value="1"/>
</dbReference>
<gene>
    <name evidence="1" type="ORF">FHP05_04145</name>
</gene>
<comment type="caution">
    <text evidence="1">The sequence shown here is derived from an EMBL/GenBank/DDBJ whole genome shotgun (WGS) entry which is preliminary data.</text>
</comment>